<dbReference type="GeneID" id="113078377"/>
<dbReference type="AlphaFoldDB" id="A0A6P6NBW2"/>
<proteinExistence type="predicted"/>
<evidence type="ECO:0000313" key="3">
    <source>
        <dbReference type="RefSeq" id="XP_026106487.1"/>
    </source>
</evidence>
<feature type="compositionally biased region" description="Polar residues" evidence="1">
    <location>
        <begin position="264"/>
        <end position="277"/>
    </location>
</feature>
<keyword evidence="2" id="KW-1185">Reference proteome</keyword>
<feature type="region of interest" description="Disordered" evidence="1">
    <location>
        <begin position="210"/>
        <end position="326"/>
    </location>
</feature>
<accession>A0A6P6NBW2</accession>
<feature type="compositionally biased region" description="Gly residues" evidence="1">
    <location>
        <begin position="281"/>
        <end position="290"/>
    </location>
</feature>
<dbReference type="InterPro" id="IPR050933">
    <property type="entry name" value="Circadian_TF"/>
</dbReference>
<feature type="region of interest" description="Disordered" evidence="1">
    <location>
        <begin position="130"/>
        <end position="177"/>
    </location>
</feature>
<sequence>MNIHAQQSQACTVQFCAVRSFLVTMTNTNRPVAAPGIWPRFLRDPSRSETSPATRYRHMISHAEMKALWRSCNCRQLQQQQQAELEVHQRDGLTAYDLSQVPVASVPAGVHEAGKTIDKTDSLFSQERDPRFSDMYSGIPGSDKKMMVPSSTAGGQQLYSQGSPFQPGHSGKSFSSSVIHVPGVNDIQSTAGSAGQNLTQISRQINAGQVSWTGSRPPFSSQQIPAQSNKAQSSPFGIGSSHSYQADPSSYSPLSSPATSSPSGNAYSNLANRSNAFDVSGEGGQSGGQFQGRPSEVWSQWQSQHHSQQGGDQHPHPQSSQSEVFQVNSLSDTSISTCVQYTGDVC</sequence>
<protein>
    <submittedName>
        <fullName evidence="3">Aryl hydrocarbon receptor nuclear translocator 2-like</fullName>
    </submittedName>
</protein>
<dbReference type="OrthoDB" id="71302at2759"/>
<feature type="compositionally biased region" description="Low complexity" evidence="1">
    <location>
        <begin position="248"/>
        <end position="263"/>
    </location>
</feature>
<name>A0A6P6NBW2_CARAU</name>
<feature type="compositionally biased region" description="Low complexity" evidence="1">
    <location>
        <begin position="298"/>
        <end position="319"/>
    </location>
</feature>
<organism evidence="2 3">
    <name type="scientific">Carassius auratus</name>
    <name type="common">Goldfish</name>
    <dbReference type="NCBI Taxonomy" id="7957"/>
    <lineage>
        <taxon>Eukaryota</taxon>
        <taxon>Metazoa</taxon>
        <taxon>Chordata</taxon>
        <taxon>Craniata</taxon>
        <taxon>Vertebrata</taxon>
        <taxon>Euteleostomi</taxon>
        <taxon>Actinopterygii</taxon>
        <taxon>Neopterygii</taxon>
        <taxon>Teleostei</taxon>
        <taxon>Ostariophysi</taxon>
        <taxon>Cypriniformes</taxon>
        <taxon>Cyprinidae</taxon>
        <taxon>Cyprininae</taxon>
        <taxon>Carassius</taxon>
    </lineage>
</organism>
<feature type="compositionally biased region" description="Polar residues" evidence="1">
    <location>
        <begin position="210"/>
        <end position="247"/>
    </location>
</feature>
<feature type="compositionally biased region" description="Polar residues" evidence="1">
    <location>
        <begin position="149"/>
        <end position="164"/>
    </location>
</feature>
<evidence type="ECO:0000256" key="1">
    <source>
        <dbReference type="SAM" id="MobiDB-lite"/>
    </source>
</evidence>
<dbReference type="RefSeq" id="XP_026106487.1">
    <property type="nucleotide sequence ID" value="XM_026250702.1"/>
</dbReference>
<reference evidence="3" key="1">
    <citation type="submission" date="2025-08" db="UniProtKB">
        <authorList>
            <consortium name="RefSeq"/>
        </authorList>
    </citation>
    <scope>IDENTIFICATION</scope>
    <source>
        <strain evidence="3">Wakin</strain>
        <tissue evidence="3">Muscle</tissue>
    </source>
</reference>
<dbReference type="Proteomes" id="UP000515129">
    <property type="component" value="Unplaced"/>
</dbReference>
<dbReference type="KEGG" id="caua:113078377"/>
<evidence type="ECO:0000313" key="2">
    <source>
        <dbReference type="Proteomes" id="UP000515129"/>
    </source>
</evidence>
<dbReference type="PANTHER" id="PTHR23042">
    <property type="entry name" value="CIRCADIAN PROTEIN CLOCK/ARNT/BMAL/PAS"/>
    <property type="match status" value="1"/>
</dbReference>
<gene>
    <name evidence="3" type="primary">LOC113078377</name>
</gene>